<gene>
    <name evidence="1" type="ORF">RU93_GL000322</name>
</gene>
<keyword evidence="2" id="KW-1185">Reference proteome</keyword>
<dbReference type="Proteomes" id="UP000182149">
    <property type="component" value="Unassembled WGS sequence"/>
</dbReference>
<dbReference type="EMBL" id="JXKD01000001">
    <property type="protein sequence ID" value="OJG12392.1"/>
    <property type="molecule type" value="Genomic_DNA"/>
</dbReference>
<dbReference type="AlphaFoldDB" id="A0A1L8QY13"/>
<evidence type="ECO:0000313" key="2">
    <source>
        <dbReference type="Proteomes" id="UP000182149"/>
    </source>
</evidence>
<evidence type="ECO:0000313" key="1">
    <source>
        <dbReference type="EMBL" id="OJG12392.1"/>
    </source>
</evidence>
<protein>
    <submittedName>
        <fullName evidence="1">Uncharacterized protein</fullName>
    </submittedName>
</protein>
<sequence>MKLAGLIGMGFVIIKGPSVAKSMWFTTGSGRSTISGAKMVASAAIRRR</sequence>
<comment type="caution">
    <text evidence="1">The sequence shown here is derived from an EMBL/GenBank/DDBJ whole genome shotgun (WGS) entry which is preliminary data.</text>
</comment>
<accession>A0A1L8QY13</accession>
<proteinExistence type="predicted"/>
<reference evidence="1 2" key="1">
    <citation type="submission" date="2014-12" db="EMBL/GenBank/DDBJ databases">
        <title>Draft genome sequences of 29 type strains of Enterococci.</title>
        <authorList>
            <person name="Zhong Z."/>
            <person name="Sun Z."/>
            <person name="Liu W."/>
            <person name="Zhang W."/>
            <person name="Zhang H."/>
        </authorList>
    </citation>
    <scope>NUCLEOTIDE SEQUENCE [LARGE SCALE GENOMIC DNA]</scope>
    <source>
        <strain evidence="1 2">DSM 17690</strain>
    </source>
</reference>
<organism evidence="1 2">
    <name type="scientific">Enterococcus aquimarinus</name>
    <dbReference type="NCBI Taxonomy" id="328396"/>
    <lineage>
        <taxon>Bacteria</taxon>
        <taxon>Bacillati</taxon>
        <taxon>Bacillota</taxon>
        <taxon>Bacilli</taxon>
        <taxon>Lactobacillales</taxon>
        <taxon>Enterococcaceae</taxon>
        <taxon>Enterococcus</taxon>
    </lineage>
</organism>
<name>A0A1L8QY13_9ENTE</name>